<dbReference type="PROSITE" id="PS00108">
    <property type="entry name" value="PROTEIN_KINASE_ST"/>
    <property type="match status" value="1"/>
</dbReference>
<dbReference type="InterPro" id="IPR011009">
    <property type="entry name" value="Kinase-like_dom_sf"/>
</dbReference>
<gene>
    <name evidence="10" type="ORF">O6P43_032717</name>
</gene>
<dbReference type="PANTHER" id="PTHR27009">
    <property type="entry name" value="RUST RESISTANCE KINASE LR10-RELATED"/>
    <property type="match status" value="1"/>
</dbReference>
<dbReference type="EMBL" id="JARAOO010000014">
    <property type="protein sequence ID" value="KAJ7943128.1"/>
    <property type="molecule type" value="Genomic_DNA"/>
</dbReference>
<evidence type="ECO:0000259" key="9">
    <source>
        <dbReference type="PROSITE" id="PS50011"/>
    </source>
</evidence>
<keyword evidence="10" id="KW-0418">Kinase</keyword>
<sequence>MALVSFLCFFILSHIVFLLLAERCPPWFNCGNLGHIRFPFTCTSRPECGLCVIYGCQHPDAVKEIQLVKQGRKFPTVGVTQDNGAWIHDNILKLKLNSSNCETFRHNSSLPPSSPLVSFHIKYNITLFSCNRALKINAPGYFKNTSCHDYDIYYRLPGDNSTKFPSSLTGCSRVAKDLEYLHKGCNTRILHFDIKPHNILLDEDFFPKISDFGLSKICPGKESIISMLGARGTAGYIAPEVFSRNFGGCLTKLNEEVALKIIRNDGDKEIMRKMTIVGLRCIQTDPSNRPTMGRVVVMLEYSLESLQVPPKPFLSSPPRSPAQLSTE</sequence>
<keyword evidence="4 8" id="KW-0732">Signal</keyword>
<comment type="caution">
    <text evidence="10">The sequence shown here is derived from an EMBL/GenBank/DDBJ whole genome shotgun (WGS) entry which is preliminary data.</text>
</comment>
<keyword evidence="5" id="KW-1133">Transmembrane helix</keyword>
<keyword evidence="2" id="KW-0723">Serine/threonine-protein kinase</keyword>
<dbReference type="AlphaFoldDB" id="A0AAD7KNH8"/>
<keyword evidence="3" id="KW-0812">Transmembrane</keyword>
<organism evidence="10 11">
    <name type="scientific">Quillaja saponaria</name>
    <name type="common">Soap bark tree</name>
    <dbReference type="NCBI Taxonomy" id="32244"/>
    <lineage>
        <taxon>Eukaryota</taxon>
        <taxon>Viridiplantae</taxon>
        <taxon>Streptophyta</taxon>
        <taxon>Embryophyta</taxon>
        <taxon>Tracheophyta</taxon>
        <taxon>Spermatophyta</taxon>
        <taxon>Magnoliopsida</taxon>
        <taxon>eudicotyledons</taxon>
        <taxon>Gunneridae</taxon>
        <taxon>Pentapetalae</taxon>
        <taxon>rosids</taxon>
        <taxon>fabids</taxon>
        <taxon>Fabales</taxon>
        <taxon>Quillajaceae</taxon>
        <taxon>Quillaja</taxon>
    </lineage>
</organism>
<dbReference type="Gene3D" id="1.10.510.10">
    <property type="entry name" value="Transferase(Phosphotransferase) domain 1"/>
    <property type="match status" value="1"/>
</dbReference>
<evidence type="ECO:0000256" key="5">
    <source>
        <dbReference type="ARBA" id="ARBA00022989"/>
    </source>
</evidence>
<dbReference type="SUPFAM" id="SSF56112">
    <property type="entry name" value="Protein kinase-like (PK-like)"/>
    <property type="match status" value="1"/>
</dbReference>
<keyword evidence="10" id="KW-0675">Receptor</keyword>
<dbReference type="InterPro" id="IPR000719">
    <property type="entry name" value="Prot_kinase_dom"/>
</dbReference>
<feature type="signal peptide" evidence="8">
    <location>
        <begin position="1"/>
        <end position="21"/>
    </location>
</feature>
<dbReference type="InterPro" id="IPR008271">
    <property type="entry name" value="Ser/Thr_kinase_AS"/>
</dbReference>
<feature type="chain" id="PRO_5042129747" evidence="8">
    <location>
        <begin position="22"/>
        <end position="327"/>
    </location>
</feature>
<evidence type="ECO:0000256" key="6">
    <source>
        <dbReference type="ARBA" id="ARBA00023136"/>
    </source>
</evidence>
<accession>A0AAD7KNH8</accession>
<dbReference type="Pfam" id="PF00069">
    <property type="entry name" value="Pkinase"/>
    <property type="match status" value="1"/>
</dbReference>
<dbReference type="GO" id="GO:0004674">
    <property type="term" value="F:protein serine/threonine kinase activity"/>
    <property type="evidence" value="ECO:0007669"/>
    <property type="project" value="UniProtKB-KW"/>
</dbReference>
<feature type="domain" description="Protein kinase" evidence="9">
    <location>
        <begin position="1"/>
        <end position="327"/>
    </location>
</feature>
<name>A0AAD7KNH8_QUISA</name>
<comment type="subcellular location">
    <subcellularLocation>
        <location evidence="1">Membrane</location>
        <topology evidence="1">Single-pass type I membrane protein</topology>
    </subcellularLocation>
</comment>
<keyword evidence="7" id="KW-0325">Glycoprotein</keyword>
<evidence type="ECO:0000256" key="2">
    <source>
        <dbReference type="ARBA" id="ARBA00022527"/>
    </source>
</evidence>
<keyword evidence="11" id="KW-1185">Reference proteome</keyword>
<evidence type="ECO:0000256" key="7">
    <source>
        <dbReference type="ARBA" id="ARBA00023180"/>
    </source>
</evidence>
<evidence type="ECO:0000256" key="8">
    <source>
        <dbReference type="SAM" id="SignalP"/>
    </source>
</evidence>
<evidence type="ECO:0000256" key="1">
    <source>
        <dbReference type="ARBA" id="ARBA00004479"/>
    </source>
</evidence>
<evidence type="ECO:0000256" key="4">
    <source>
        <dbReference type="ARBA" id="ARBA00022729"/>
    </source>
</evidence>
<dbReference type="KEGG" id="qsa:O6P43_032717"/>
<protein>
    <submittedName>
        <fullName evidence="10">Receptor-like protein kinase</fullName>
    </submittedName>
</protein>
<evidence type="ECO:0000313" key="10">
    <source>
        <dbReference type="EMBL" id="KAJ7943128.1"/>
    </source>
</evidence>
<evidence type="ECO:0000256" key="3">
    <source>
        <dbReference type="ARBA" id="ARBA00022692"/>
    </source>
</evidence>
<evidence type="ECO:0000313" key="11">
    <source>
        <dbReference type="Proteomes" id="UP001163823"/>
    </source>
</evidence>
<dbReference type="GO" id="GO:0016020">
    <property type="term" value="C:membrane"/>
    <property type="evidence" value="ECO:0007669"/>
    <property type="project" value="UniProtKB-SubCell"/>
</dbReference>
<dbReference type="SMART" id="SM00220">
    <property type="entry name" value="S_TKc"/>
    <property type="match status" value="1"/>
</dbReference>
<keyword evidence="10" id="KW-0808">Transferase</keyword>
<proteinExistence type="predicted"/>
<dbReference type="PROSITE" id="PS50011">
    <property type="entry name" value="PROTEIN_KINASE_DOM"/>
    <property type="match status" value="1"/>
</dbReference>
<reference evidence="10" key="1">
    <citation type="journal article" date="2023" name="Science">
        <title>Elucidation of the pathway for biosynthesis of saponin adjuvants from the soapbark tree.</title>
        <authorList>
            <person name="Reed J."/>
            <person name="Orme A."/>
            <person name="El-Demerdash A."/>
            <person name="Owen C."/>
            <person name="Martin L.B.B."/>
            <person name="Misra R.C."/>
            <person name="Kikuchi S."/>
            <person name="Rejzek M."/>
            <person name="Martin A.C."/>
            <person name="Harkess A."/>
            <person name="Leebens-Mack J."/>
            <person name="Louveau T."/>
            <person name="Stephenson M.J."/>
            <person name="Osbourn A."/>
        </authorList>
    </citation>
    <scope>NUCLEOTIDE SEQUENCE</scope>
    <source>
        <strain evidence="10">S10</strain>
    </source>
</reference>
<dbReference type="Proteomes" id="UP001163823">
    <property type="component" value="Chromosome 14"/>
</dbReference>
<keyword evidence="6" id="KW-0472">Membrane</keyword>
<dbReference type="InterPro" id="IPR045874">
    <property type="entry name" value="LRK10/LRL21-25-like"/>
</dbReference>
<dbReference type="GO" id="GO:0005524">
    <property type="term" value="F:ATP binding"/>
    <property type="evidence" value="ECO:0007669"/>
    <property type="project" value="InterPro"/>
</dbReference>